<evidence type="ECO:0000259" key="3">
    <source>
        <dbReference type="SMART" id="SM00701"/>
    </source>
</evidence>
<organism evidence="4 5">
    <name type="scientific">Bacterioplanes sanyensis</name>
    <dbReference type="NCBI Taxonomy" id="1249553"/>
    <lineage>
        <taxon>Bacteria</taxon>
        <taxon>Pseudomonadati</taxon>
        <taxon>Pseudomonadota</taxon>
        <taxon>Gammaproteobacteria</taxon>
        <taxon>Oceanospirillales</taxon>
        <taxon>Oceanospirillaceae</taxon>
        <taxon>Bacterioplanes</taxon>
    </lineage>
</organism>
<dbReference type="AlphaFoldDB" id="A0A222FQN0"/>
<feature type="domain" description="N-acetylmuramoyl-L-alanine amidase" evidence="2">
    <location>
        <begin position="1"/>
        <end position="129"/>
    </location>
</feature>
<sequence>MDTIIIHCSDTPNGRQHNAIDIDDWHHQRGFKRNLIIEPHHQPHLTAIGYHFVICLDGSIEAGRPLNESGAHARGYNRGSVGICLIGRDQYTKAQWTALEKLVLLLEKQLQKELNVIGHNQVSNKRCPGFDVQQWMYQTWDEEH</sequence>
<dbReference type="GO" id="GO:0008745">
    <property type="term" value="F:N-acetylmuramoyl-L-alanine amidase activity"/>
    <property type="evidence" value="ECO:0007669"/>
    <property type="project" value="InterPro"/>
</dbReference>
<protein>
    <submittedName>
        <fullName evidence="4">N-acetylmuramoyl-L-alanine amidase</fullName>
    </submittedName>
</protein>
<evidence type="ECO:0000313" key="5">
    <source>
        <dbReference type="Proteomes" id="UP000202440"/>
    </source>
</evidence>
<dbReference type="InterPro" id="IPR006619">
    <property type="entry name" value="PGRP_domain_met/bac"/>
</dbReference>
<reference evidence="4 5" key="1">
    <citation type="submission" date="2017-07" db="EMBL/GenBank/DDBJ databases">
        <title>Annotated genome sequence of Bacterioplanes sanyensis isolated from Red Sea.</title>
        <authorList>
            <person name="Rehman Z.U."/>
        </authorList>
    </citation>
    <scope>NUCLEOTIDE SEQUENCE [LARGE SCALE GENOMIC DNA]</scope>
    <source>
        <strain evidence="4 5">NV9</strain>
    </source>
</reference>
<dbReference type="InterPro" id="IPR036505">
    <property type="entry name" value="Amidase/PGRP_sf"/>
</dbReference>
<gene>
    <name evidence="4" type="ORF">CHH28_03895</name>
</gene>
<proteinExistence type="inferred from homology"/>
<evidence type="ECO:0000313" key="4">
    <source>
        <dbReference type="EMBL" id="ASP40824.1"/>
    </source>
</evidence>
<dbReference type="CDD" id="cd06583">
    <property type="entry name" value="PGRP"/>
    <property type="match status" value="1"/>
</dbReference>
<dbReference type="SMART" id="SM00701">
    <property type="entry name" value="PGRP"/>
    <property type="match status" value="1"/>
</dbReference>
<dbReference type="OrthoDB" id="8754850at2"/>
<dbReference type="Pfam" id="PF01510">
    <property type="entry name" value="Amidase_2"/>
    <property type="match status" value="1"/>
</dbReference>
<evidence type="ECO:0000256" key="1">
    <source>
        <dbReference type="ARBA" id="ARBA00007553"/>
    </source>
</evidence>
<dbReference type="GO" id="GO:0009253">
    <property type="term" value="P:peptidoglycan catabolic process"/>
    <property type="evidence" value="ECO:0007669"/>
    <property type="project" value="InterPro"/>
</dbReference>
<dbReference type="SMART" id="SM00644">
    <property type="entry name" value="Ami_2"/>
    <property type="match status" value="1"/>
</dbReference>
<dbReference type="Proteomes" id="UP000202440">
    <property type="component" value="Chromosome"/>
</dbReference>
<dbReference type="InterPro" id="IPR002502">
    <property type="entry name" value="Amidase_domain"/>
</dbReference>
<dbReference type="InterPro" id="IPR015510">
    <property type="entry name" value="PGRP"/>
</dbReference>
<evidence type="ECO:0000259" key="2">
    <source>
        <dbReference type="SMART" id="SM00644"/>
    </source>
</evidence>
<dbReference type="GO" id="GO:0008270">
    <property type="term" value="F:zinc ion binding"/>
    <property type="evidence" value="ECO:0007669"/>
    <property type="project" value="InterPro"/>
</dbReference>
<feature type="domain" description="Peptidoglycan recognition protein family" evidence="3">
    <location>
        <begin position="17"/>
        <end position="123"/>
    </location>
</feature>
<comment type="similarity">
    <text evidence="1">Belongs to the N-acetylmuramoyl-L-alanine amidase 2 family.</text>
</comment>
<name>A0A222FQN0_9GAMM</name>
<dbReference type="PANTHER" id="PTHR11022:SF41">
    <property type="entry name" value="PEPTIDOGLYCAN-RECOGNITION PROTEIN LC-RELATED"/>
    <property type="match status" value="1"/>
</dbReference>
<dbReference type="SUPFAM" id="SSF55846">
    <property type="entry name" value="N-acetylmuramoyl-L-alanine amidase-like"/>
    <property type="match status" value="1"/>
</dbReference>
<accession>A0A222FQN0</accession>
<dbReference type="EMBL" id="CP022530">
    <property type="protein sequence ID" value="ASP40824.1"/>
    <property type="molecule type" value="Genomic_DNA"/>
</dbReference>
<dbReference type="KEGG" id="bsan:CHH28_03895"/>
<dbReference type="PANTHER" id="PTHR11022">
    <property type="entry name" value="PEPTIDOGLYCAN RECOGNITION PROTEIN"/>
    <property type="match status" value="1"/>
</dbReference>
<keyword evidence="5" id="KW-1185">Reference proteome</keyword>
<dbReference type="Gene3D" id="3.40.80.10">
    <property type="entry name" value="Peptidoglycan recognition protein-like"/>
    <property type="match status" value="1"/>
</dbReference>